<accession>A0A6A6MVX7</accession>
<dbReference type="Pfam" id="PF00082">
    <property type="entry name" value="Peptidase_S8"/>
    <property type="match status" value="1"/>
</dbReference>
<dbReference type="InterPro" id="IPR000209">
    <property type="entry name" value="Peptidase_S8/S53_dom"/>
</dbReference>
<protein>
    <recommendedName>
        <fullName evidence="5">Peptidase S8/S53 domain-containing protein</fullName>
    </recommendedName>
</protein>
<dbReference type="InterPro" id="IPR036852">
    <property type="entry name" value="Peptidase_S8/S53_dom_sf"/>
</dbReference>
<organism evidence="6 7">
    <name type="scientific">Hevea brasiliensis</name>
    <name type="common">Para rubber tree</name>
    <name type="synonym">Siphonia brasiliensis</name>
    <dbReference type="NCBI Taxonomy" id="3981"/>
    <lineage>
        <taxon>Eukaryota</taxon>
        <taxon>Viridiplantae</taxon>
        <taxon>Streptophyta</taxon>
        <taxon>Embryophyta</taxon>
        <taxon>Tracheophyta</taxon>
        <taxon>Spermatophyta</taxon>
        <taxon>Magnoliopsida</taxon>
        <taxon>eudicotyledons</taxon>
        <taxon>Gunneridae</taxon>
        <taxon>Pentapetalae</taxon>
        <taxon>rosids</taxon>
        <taxon>fabids</taxon>
        <taxon>Malpighiales</taxon>
        <taxon>Euphorbiaceae</taxon>
        <taxon>Crotonoideae</taxon>
        <taxon>Micrandreae</taxon>
        <taxon>Hevea</taxon>
    </lineage>
</organism>
<dbReference type="Proteomes" id="UP000467840">
    <property type="component" value="Chromosome 6"/>
</dbReference>
<gene>
    <name evidence="6" type="ORF">GH714_020177</name>
</gene>
<comment type="caution">
    <text evidence="4">Lacks conserved residue(s) required for the propagation of feature annotation.</text>
</comment>
<dbReference type="GO" id="GO:0004252">
    <property type="term" value="F:serine-type endopeptidase activity"/>
    <property type="evidence" value="ECO:0007669"/>
    <property type="project" value="InterPro"/>
</dbReference>
<proteinExistence type="inferred from homology"/>
<evidence type="ECO:0000313" key="6">
    <source>
        <dbReference type="EMBL" id="KAF2317324.1"/>
    </source>
</evidence>
<comment type="similarity">
    <text evidence="2 4">Belongs to the peptidase S8 family.</text>
</comment>
<dbReference type="GO" id="GO:0006508">
    <property type="term" value="P:proteolysis"/>
    <property type="evidence" value="ECO:0007669"/>
    <property type="project" value="InterPro"/>
</dbReference>
<evidence type="ECO:0000256" key="1">
    <source>
        <dbReference type="ARBA" id="ARBA00004613"/>
    </source>
</evidence>
<feature type="domain" description="Peptidase S8/S53" evidence="5">
    <location>
        <begin position="40"/>
        <end position="82"/>
    </location>
</feature>
<evidence type="ECO:0000313" key="7">
    <source>
        <dbReference type="Proteomes" id="UP000467840"/>
    </source>
</evidence>
<dbReference type="PROSITE" id="PS51892">
    <property type="entry name" value="SUBTILASE"/>
    <property type="match status" value="1"/>
</dbReference>
<dbReference type="InterPro" id="IPR045051">
    <property type="entry name" value="SBT"/>
</dbReference>
<evidence type="ECO:0000256" key="4">
    <source>
        <dbReference type="PROSITE-ProRule" id="PRU01240"/>
    </source>
</evidence>
<evidence type="ECO:0000259" key="5">
    <source>
        <dbReference type="Pfam" id="PF00082"/>
    </source>
</evidence>
<dbReference type="GO" id="GO:0005576">
    <property type="term" value="C:extracellular region"/>
    <property type="evidence" value="ECO:0007669"/>
    <property type="project" value="UniProtKB-SubCell"/>
</dbReference>
<name>A0A6A6MVX7_HEVBR</name>
<evidence type="ECO:0000256" key="2">
    <source>
        <dbReference type="ARBA" id="ARBA00011073"/>
    </source>
</evidence>
<sequence length="104" mass="11479">MGNLFKNYVKTDVNRTVVLGFRGMVVNVRPSPMVASFSSRGTSMGCPHVSGIVALLKAAHPSWSPSANKSALMTNAYTIDNTNLLHEMLRLLQLQTRRDMDLVM</sequence>
<reference evidence="6 7" key="1">
    <citation type="journal article" date="2020" name="Mol. Plant">
        <title>The Chromosome-Based Rubber Tree Genome Provides New Insights into Spurge Genome Evolution and Rubber Biosynthesis.</title>
        <authorList>
            <person name="Liu J."/>
            <person name="Shi C."/>
            <person name="Shi C.C."/>
            <person name="Li W."/>
            <person name="Zhang Q.J."/>
            <person name="Zhang Y."/>
            <person name="Li K."/>
            <person name="Lu H.F."/>
            <person name="Shi C."/>
            <person name="Zhu S.T."/>
            <person name="Xiao Z.Y."/>
            <person name="Nan H."/>
            <person name="Yue Y."/>
            <person name="Zhu X.G."/>
            <person name="Wu Y."/>
            <person name="Hong X.N."/>
            <person name="Fan G.Y."/>
            <person name="Tong Y."/>
            <person name="Zhang D."/>
            <person name="Mao C.L."/>
            <person name="Liu Y.L."/>
            <person name="Hao S.J."/>
            <person name="Liu W.Q."/>
            <person name="Lv M.Q."/>
            <person name="Zhang H.B."/>
            <person name="Liu Y."/>
            <person name="Hu-Tang G.R."/>
            <person name="Wang J.P."/>
            <person name="Wang J.H."/>
            <person name="Sun Y.H."/>
            <person name="Ni S.B."/>
            <person name="Chen W.B."/>
            <person name="Zhang X.C."/>
            <person name="Jiao Y.N."/>
            <person name="Eichler E.E."/>
            <person name="Li G.H."/>
            <person name="Liu X."/>
            <person name="Gao L.Z."/>
        </authorList>
    </citation>
    <scope>NUCLEOTIDE SEQUENCE [LARGE SCALE GENOMIC DNA]</scope>
    <source>
        <strain evidence="7">cv. GT1</strain>
        <tissue evidence="6">Leaf</tissue>
    </source>
</reference>
<comment type="caution">
    <text evidence="6">The sequence shown here is derived from an EMBL/GenBank/DDBJ whole genome shotgun (WGS) entry which is preliminary data.</text>
</comment>
<evidence type="ECO:0000256" key="3">
    <source>
        <dbReference type="ARBA" id="ARBA00022729"/>
    </source>
</evidence>
<dbReference type="SUPFAM" id="SSF52743">
    <property type="entry name" value="Subtilisin-like"/>
    <property type="match status" value="1"/>
</dbReference>
<dbReference type="AlphaFoldDB" id="A0A6A6MVX7"/>
<dbReference type="PANTHER" id="PTHR10795">
    <property type="entry name" value="PROPROTEIN CONVERTASE SUBTILISIN/KEXIN"/>
    <property type="match status" value="1"/>
</dbReference>
<dbReference type="Gene3D" id="3.40.50.200">
    <property type="entry name" value="Peptidase S8/S53 domain"/>
    <property type="match status" value="1"/>
</dbReference>
<dbReference type="EMBL" id="JAAGAX010000004">
    <property type="protein sequence ID" value="KAF2317324.1"/>
    <property type="molecule type" value="Genomic_DNA"/>
</dbReference>
<comment type="subcellular location">
    <subcellularLocation>
        <location evidence="1">Secreted</location>
    </subcellularLocation>
</comment>
<keyword evidence="7" id="KW-1185">Reference proteome</keyword>
<keyword evidence="3" id="KW-0732">Signal</keyword>